<evidence type="ECO:0000313" key="2">
    <source>
        <dbReference type="Proteomes" id="UP000240010"/>
    </source>
</evidence>
<dbReference type="AlphaFoldDB" id="A0A2S6HHP8"/>
<reference evidence="1 2" key="1">
    <citation type="submission" date="2018-02" db="EMBL/GenBank/DDBJ databases">
        <title>Subsurface microbial communities from deep shales in Ohio and West Virginia, USA.</title>
        <authorList>
            <person name="Wrighton K."/>
        </authorList>
    </citation>
    <scope>NUCLEOTIDE SEQUENCE [LARGE SCALE GENOMIC DNA]</scope>
    <source>
        <strain evidence="1 2">OWC-DMM</strain>
    </source>
</reference>
<proteinExistence type="predicted"/>
<dbReference type="EMBL" id="PTIZ01000002">
    <property type="protein sequence ID" value="PPK76966.1"/>
    <property type="molecule type" value="Genomic_DNA"/>
</dbReference>
<sequence>MPEQRSERAVLQLNDHIIHQVFQGLVHELV</sequence>
<dbReference type="Proteomes" id="UP000240010">
    <property type="component" value="Unassembled WGS sequence"/>
</dbReference>
<protein>
    <submittedName>
        <fullName evidence="1">Uncharacterized protein</fullName>
    </submittedName>
</protein>
<evidence type="ECO:0000313" key="1">
    <source>
        <dbReference type="EMBL" id="PPK76966.1"/>
    </source>
</evidence>
<comment type="caution">
    <text evidence="1">The sequence shown here is derived from an EMBL/GenBank/DDBJ whole genome shotgun (WGS) entry which is preliminary data.</text>
</comment>
<gene>
    <name evidence="1" type="ORF">B0F87_10271</name>
</gene>
<organism evidence="1 2">
    <name type="scientific">Methylobacter tundripaludum</name>
    <dbReference type="NCBI Taxonomy" id="173365"/>
    <lineage>
        <taxon>Bacteria</taxon>
        <taxon>Pseudomonadati</taxon>
        <taxon>Pseudomonadota</taxon>
        <taxon>Gammaproteobacteria</taxon>
        <taxon>Methylococcales</taxon>
        <taxon>Methylococcaceae</taxon>
        <taxon>Methylobacter</taxon>
    </lineage>
</organism>
<name>A0A2S6HHP8_9GAMM</name>
<accession>A0A2S6HHP8</accession>